<dbReference type="EMBL" id="UOFG01000087">
    <property type="protein sequence ID" value="VAW59522.1"/>
    <property type="molecule type" value="Genomic_DNA"/>
</dbReference>
<feature type="domain" description="DNA mismatch repair proteins mutS family" evidence="8">
    <location>
        <begin position="727"/>
        <end position="743"/>
    </location>
</feature>
<reference evidence="9" key="1">
    <citation type="submission" date="2018-06" db="EMBL/GenBank/DDBJ databases">
        <authorList>
            <person name="Zhirakovskaya E."/>
        </authorList>
    </citation>
    <scope>NUCLEOTIDE SEQUENCE</scope>
</reference>
<dbReference type="SUPFAM" id="SSF52540">
    <property type="entry name" value="P-loop containing nucleoside triphosphate hydrolases"/>
    <property type="match status" value="1"/>
</dbReference>
<dbReference type="InterPro" id="IPR027417">
    <property type="entry name" value="P-loop_NTPase"/>
</dbReference>
<proteinExistence type="inferred from homology"/>
<dbReference type="InterPro" id="IPR036187">
    <property type="entry name" value="DNA_mismatch_repair_MutS_sf"/>
</dbReference>
<dbReference type="InterPro" id="IPR000432">
    <property type="entry name" value="DNA_mismatch_repair_MutS_C"/>
</dbReference>
<dbReference type="InterPro" id="IPR007860">
    <property type="entry name" value="DNA_mmatch_repair_MutS_con_dom"/>
</dbReference>
<name>A0A3B0X7R5_9ZZZZ</name>
<evidence type="ECO:0000256" key="2">
    <source>
        <dbReference type="ARBA" id="ARBA00022741"/>
    </source>
</evidence>
<dbReference type="GO" id="GO:0005829">
    <property type="term" value="C:cytosol"/>
    <property type="evidence" value="ECO:0007669"/>
    <property type="project" value="TreeGrafter"/>
</dbReference>
<dbReference type="SMART" id="SM00533">
    <property type="entry name" value="MUTSd"/>
    <property type="match status" value="1"/>
</dbReference>
<dbReference type="NCBIfam" id="TIGR01070">
    <property type="entry name" value="mutS1"/>
    <property type="match status" value="1"/>
</dbReference>
<dbReference type="Pfam" id="PF05188">
    <property type="entry name" value="MutS_II"/>
    <property type="match status" value="1"/>
</dbReference>
<keyword evidence="2" id="KW-0547">Nucleotide-binding</keyword>
<dbReference type="FunFam" id="3.40.50.300:FF:000283">
    <property type="entry name" value="DNA mismatch repair protein MutS"/>
    <property type="match status" value="1"/>
</dbReference>
<dbReference type="InterPro" id="IPR005748">
    <property type="entry name" value="DNA_mismatch_repair_MutS"/>
</dbReference>
<dbReference type="Gene3D" id="1.10.1420.10">
    <property type="match status" value="2"/>
</dbReference>
<keyword evidence="5" id="KW-0238">DNA-binding</keyword>
<dbReference type="InterPro" id="IPR016151">
    <property type="entry name" value="DNA_mismatch_repair_MutS_N"/>
</dbReference>
<gene>
    <name evidence="9" type="ORF">MNBD_GAMMA11-2905</name>
</gene>
<dbReference type="Gene3D" id="3.40.1170.10">
    <property type="entry name" value="DNA repair protein MutS, domain I"/>
    <property type="match status" value="1"/>
</dbReference>
<feature type="compositionally biased region" description="Low complexity" evidence="7">
    <location>
        <begin position="32"/>
        <end position="45"/>
    </location>
</feature>
<dbReference type="InterPro" id="IPR007861">
    <property type="entry name" value="DNA_mismatch_repair_MutS_clamp"/>
</dbReference>
<evidence type="ECO:0000256" key="4">
    <source>
        <dbReference type="ARBA" id="ARBA00022840"/>
    </source>
</evidence>
<evidence type="ECO:0000256" key="6">
    <source>
        <dbReference type="ARBA" id="ARBA00023204"/>
    </source>
</evidence>
<dbReference type="Pfam" id="PF05190">
    <property type="entry name" value="MutS_IV"/>
    <property type="match status" value="1"/>
</dbReference>
<dbReference type="InterPro" id="IPR007695">
    <property type="entry name" value="DNA_mismatch_repair_MutS-lik_N"/>
</dbReference>
<accession>A0A3B0X7R5</accession>
<dbReference type="GO" id="GO:0030983">
    <property type="term" value="F:mismatched DNA binding"/>
    <property type="evidence" value="ECO:0007669"/>
    <property type="project" value="InterPro"/>
</dbReference>
<dbReference type="AlphaFoldDB" id="A0A3B0X7R5"/>
<dbReference type="GO" id="GO:0005524">
    <property type="term" value="F:ATP binding"/>
    <property type="evidence" value="ECO:0007669"/>
    <property type="project" value="UniProtKB-KW"/>
</dbReference>
<dbReference type="HAMAP" id="MF_00096">
    <property type="entry name" value="MutS"/>
    <property type="match status" value="1"/>
</dbReference>
<dbReference type="Gene3D" id="6.10.140.430">
    <property type="match status" value="1"/>
</dbReference>
<evidence type="ECO:0000256" key="1">
    <source>
        <dbReference type="ARBA" id="ARBA00006271"/>
    </source>
</evidence>
<evidence type="ECO:0000256" key="7">
    <source>
        <dbReference type="SAM" id="MobiDB-lite"/>
    </source>
</evidence>
<dbReference type="Gene3D" id="3.40.50.300">
    <property type="entry name" value="P-loop containing nucleotide triphosphate hydrolases"/>
    <property type="match status" value="1"/>
</dbReference>
<dbReference type="InterPro" id="IPR017261">
    <property type="entry name" value="DNA_mismatch_repair_MutS/MSH"/>
</dbReference>
<dbReference type="SUPFAM" id="SSF55271">
    <property type="entry name" value="DNA repair protein MutS, domain I"/>
    <property type="match status" value="1"/>
</dbReference>
<dbReference type="InterPro" id="IPR036678">
    <property type="entry name" value="MutS_con_dom_sf"/>
</dbReference>
<dbReference type="Pfam" id="PF00488">
    <property type="entry name" value="MutS_V"/>
    <property type="match status" value="1"/>
</dbReference>
<dbReference type="PANTHER" id="PTHR11361:SF34">
    <property type="entry name" value="DNA MISMATCH REPAIR PROTEIN MSH1, MITOCHONDRIAL"/>
    <property type="match status" value="1"/>
</dbReference>
<dbReference type="SUPFAM" id="SSF53150">
    <property type="entry name" value="DNA repair protein MutS, domain II"/>
    <property type="match status" value="1"/>
</dbReference>
<dbReference type="CDD" id="cd03284">
    <property type="entry name" value="ABC_MutS1"/>
    <property type="match status" value="1"/>
</dbReference>
<evidence type="ECO:0000313" key="9">
    <source>
        <dbReference type="EMBL" id="VAW59522.1"/>
    </source>
</evidence>
<evidence type="ECO:0000256" key="3">
    <source>
        <dbReference type="ARBA" id="ARBA00022763"/>
    </source>
</evidence>
<dbReference type="PIRSF" id="PIRSF037677">
    <property type="entry name" value="DNA_mis_repair_Msh6"/>
    <property type="match status" value="1"/>
</dbReference>
<dbReference type="Pfam" id="PF05192">
    <property type="entry name" value="MutS_III"/>
    <property type="match status" value="1"/>
</dbReference>
<dbReference type="FunFam" id="1.10.1420.10:FF:000002">
    <property type="entry name" value="DNA mismatch repair protein MutS"/>
    <property type="match status" value="1"/>
</dbReference>
<dbReference type="GO" id="GO:0006298">
    <property type="term" value="P:mismatch repair"/>
    <property type="evidence" value="ECO:0007669"/>
    <property type="project" value="InterPro"/>
</dbReference>
<dbReference type="SMART" id="SM00534">
    <property type="entry name" value="MUTSac"/>
    <property type="match status" value="1"/>
</dbReference>
<comment type="similarity">
    <text evidence="1">Belongs to the DNA mismatch repair MutS family.</text>
</comment>
<dbReference type="FunFam" id="3.40.1170.10:FF:000001">
    <property type="entry name" value="DNA mismatch repair protein MutS"/>
    <property type="match status" value="1"/>
</dbReference>
<dbReference type="GO" id="GO:0140664">
    <property type="term" value="F:ATP-dependent DNA damage sensor activity"/>
    <property type="evidence" value="ECO:0007669"/>
    <property type="project" value="InterPro"/>
</dbReference>
<feature type="region of interest" description="Disordered" evidence="7">
    <location>
        <begin position="1"/>
        <end position="45"/>
    </location>
</feature>
<dbReference type="PROSITE" id="PS00486">
    <property type="entry name" value="DNA_MISMATCH_REPAIR_2"/>
    <property type="match status" value="1"/>
</dbReference>
<organism evidence="9">
    <name type="scientific">hydrothermal vent metagenome</name>
    <dbReference type="NCBI Taxonomy" id="652676"/>
    <lineage>
        <taxon>unclassified sequences</taxon>
        <taxon>metagenomes</taxon>
        <taxon>ecological metagenomes</taxon>
    </lineage>
</organism>
<keyword evidence="3" id="KW-0227">DNA damage</keyword>
<dbReference type="InterPro" id="IPR045076">
    <property type="entry name" value="MutS"/>
</dbReference>
<protein>
    <submittedName>
        <fullName evidence="9">DNA mismatch repair protein MutS</fullName>
    </submittedName>
</protein>
<dbReference type="NCBIfam" id="NF003810">
    <property type="entry name" value="PRK05399.1"/>
    <property type="match status" value="1"/>
</dbReference>
<dbReference type="Gene3D" id="3.30.420.110">
    <property type="entry name" value="MutS, connector domain"/>
    <property type="match status" value="1"/>
</dbReference>
<dbReference type="InterPro" id="IPR007696">
    <property type="entry name" value="DNA_mismatch_repair_MutS_core"/>
</dbReference>
<dbReference type="SUPFAM" id="SSF48334">
    <property type="entry name" value="DNA repair protein MutS, domain III"/>
    <property type="match status" value="1"/>
</dbReference>
<dbReference type="Pfam" id="PF01624">
    <property type="entry name" value="MutS_I"/>
    <property type="match status" value="1"/>
</dbReference>
<evidence type="ECO:0000259" key="8">
    <source>
        <dbReference type="PROSITE" id="PS00486"/>
    </source>
</evidence>
<sequence>MTESTDTTLKAPPEKQAEAVPEATSNTAPAGTSSQISAKASTASSSHTPMMQQFLRIKAEHPEHLLFYRMGDFYELFFDDARKASQILDITLTARGKSNGEGIPMCGIPYHAADNYLAKLIKCGESVAICEQVGDPATSKGPVERKVMRIVTPGTVTDENLLDERRDNYLMAIASAGEKIGIAVLDVSCGRFFVQELQGKEQLQTELERIKPAELLMSEDDALYQQLANHKGLRRQPPWYFELETCQRLLTDQFATKDLTGFGCEGMTQAVMAAGCLMQYVSDTQRTALPHIRNLRVERSEDSVLLDAASQRNLELETNLSGGHENTLASIIDKTTTAMGSRCLRRWIKRPLRDHTQLNLRHSAIEALLISRDYSEIQNPLKHIGDIERIISRVAIKSARPRDLFTLGHSLSHLPQIQQQLKTLSSDHLQPLSVLISEHPETLALLKSAIIDNPPVVIRDGGVIAEFYDSELDELRNLSKNADQFLIDLEAREKERTGVNTLKVSYNRVHGFYIEISRLHSDKAPPDYIRRQTLKSAERFITPELKAFEDKVLSAKERALSREKVLYDALLDKLLTSLQPLQQCAEGLSELDTLCCFAERADTLNYCKPEFQTRSGIAITAGRHPVVEQVTENSFIPNDSHLNDQQRMLIITGPNMGGKSTYMRQTALIVLMAYIGCYVPADKAVLGPVDRIFTRIGASDDLASGRSTFMVEMTEAANILNNATSNSLVLMDEIGRGTSTFDGLSLAWACAENLALESQPFTLFATHYFELTAMDDQIQNVRNVHLDAVEHGDSIVFMHAVKDGPASQSYGLQVAKLAGVPISVIKNARKKLHALECQSADTAGTFVETASGQLELFNNNPHPVIVQLQEIEVDSLNPKQALDLLYELAEQSHNY</sequence>
<evidence type="ECO:0000256" key="5">
    <source>
        <dbReference type="ARBA" id="ARBA00023125"/>
    </source>
</evidence>
<dbReference type="PANTHER" id="PTHR11361">
    <property type="entry name" value="DNA MISMATCH REPAIR PROTEIN MUTS FAMILY MEMBER"/>
    <property type="match status" value="1"/>
</dbReference>
<keyword evidence="6" id="KW-0234">DNA repair</keyword>
<keyword evidence="4" id="KW-0067">ATP-binding</keyword>